<evidence type="ECO:0000256" key="6">
    <source>
        <dbReference type="SAM" id="SignalP"/>
    </source>
</evidence>
<organism evidence="7 8">
    <name type="scientific">Phytophthora sojae (strain P6497)</name>
    <name type="common">Soybean stem and root rot agent</name>
    <name type="synonym">Phytophthora megasperma f. sp. glycines</name>
    <dbReference type="NCBI Taxonomy" id="1094619"/>
    <lineage>
        <taxon>Eukaryota</taxon>
        <taxon>Sar</taxon>
        <taxon>Stramenopiles</taxon>
        <taxon>Oomycota</taxon>
        <taxon>Peronosporomycetes</taxon>
        <taxon>Peronosporales</taxon>
        <taxon>Peronosporaceae</taxon>
        <taxon>Phytophthora</taxon>
    </lineage>
</organism>
<evidence type="ECO:0000256" key="4">
    <source>
        <dbReference type="RuleBase" id="RU003690"/>
    </source>
</evidence>
<dbReference type="EMBL" id="JH159154">
    <property type="protein sequence ID" value="EGZ16993.1"/>
    <property type="molecule type" value="Genomic_DNA"/>
</dbReference>
<dbReference type="AlphaFoldDB" id="G4ZES9"/>
<keyword evidence="3" id="KW-0326">Glycosidase</keyword>
<name>G4ZES9_PHYSP</name>
<evidence type="ECO:0000256" key="3">
    <source>
        <dbReference type="ARBA" id="ARBA00023295"/>
    </source>
</evidence>
<keyword evidence="6" id="KW-0732">Signal</keyword>
<reference evidence="7 8" key="1">
    <citation type="journal article" date="2006" name="Science">
        <title>Phytophthora genome sequences uncover evolutionary origins and mechanisms of pathogenesis.</title>
        <authorList>
            <person name="Tyler B.M."/>
            <person name="Tripathy S."/>
            <person name="Zhang X."/>
            <person name="Dehal P."/>
            <person name="Jiang R.H."/>
            <person name="Aerts A."/>
            <person name="Arredondo F.D."/>
            <person name="Baxter L."/>
            <person name="Bensasson D."/>
            <person name="Beynon J.L."/>
            <person name="Chapman J."/>
            <person name="Damasceno C.M."/>
            <person name="Dorrance A.E."/>
            <person name="Dou D."/>
            <person name="Dickerman A.W."/>
            <person name="Dubchak I.L."/>
            <person name="Garbelotto M."/>
            <person name="Gijzen M."/>
            <person name="Gordon S.G."/>
            <person name="Govers F."/>
            <person name="Grunwald N.J."/>
            <person name="Huang W."/>
            <person name="Ivors K.L."/>
            <person name="Jones R.W."/>
            <person name="Kamoun S."/>
            <person name="Krampis K."/>
            <person name="Lamour K.H."/>
            <person name="Lee M.K."/>
            <person name="McDonald W.H."/>
            <person name="Medina M."/>
            <person name="Meijer H.J."/>
            <person name="Nordberg E.K."/>
            <person name="Maclean D.J."/>
            <person name="Ospina-Giraldo M.D."/>
            <person name="Morris P.F."/>
            <person name="Phuntumart V."/>
            <person name="Putnam N.H."/>
            <person name="Rash S."/>
            <person name="Rose J.K."/>
            <person name="Sakihama Y."/>
            <person name="Salamov A.A."/>
            <person name="Savidor A."/>
            <person name="Scheuring C.F."/>
            <person name="Smith B.M."/>
            <person name="Sobral B.W."/>
            <person name="Terry A."/>
            <person name="Torto-Alalibo T.A."/>
            <person name="Win J."/>
            <person name="Xu Z."/>
            <person name="Zhang H."/>
            <person name="Grigoriev I.V."/>
            <person name="Rokhsar D.S."/>
            <person name="Boore J.L."/>
        </authorList>
    </citation>
    <scope>NUCLEOTIDE SEQUENCE [LARGE SCALE GENOMIC DNA]</scope>
    <source>
        <strain evidence="7 8">P6497</strain>
    </source>
</reference>
<dbReference type="Gene3D" id="3.20.20.80">
    <property type="entry name" value="Glycosidases"/>
    <property type="match status" value="1"/>
</dbReference>
<comment type="similarity">
    <text evidence="1 4">Belongs to the glycosyl hydrolase 1 family.</text>
</comment>
<dbReference type="InterPro" id="IPR017853">
    <property type="entry name" value="GH"/>
</dbReference>
<keyword evidence="2" id="KW-0378">Hydrolase</keyword>
<dbReference type="Proteomes" id="UP000002640">
    <property type="component" value="Unassembled WGS sequence"/>
</dbReference>
<feature type="chain" id="PRO_5003472391" evidence="6">
    <location>
        <begin position="27"/>
        <end position="586"/>
    </location>
</feature>
<feature type="transmembrane region" description="Helical" evidence="5">
    <location>
        <begin position="538"/>
        <end position="563"/>
    </location>
</feature>
<dbReference type="PANTHER" id="PTHR10353:SF36">
    <property type="entry name" value="LP05116P"/>
    <property type="match status" value="1"/>
</dbReference>
<dbReference type="InParanoid" id="G4ZES9"/>
<proteinExistence type="inferred from homology"/>
<accession>G4ZES9</accession>
<evidence type="ECO:0000256" key="1">
    <source>
        <dbReference type="ARBA" id="ARBA00010838"/>
    </source>
</evidence>
<keyword evidence="8" id="KW-1185">Reference proteome</keyword>
<dbReference type="PANTHER" id="PTHR10353">
    <property type="entry name" value="GLYCOSYL HYDROLASE"/>
    <property type="match status" value="1"/>
</dbReference>
<dbReference type="InterPro" id="IPR001360">
    <property type="entry name" value="Glyco_hydro_1"/>
</dbReference>
<dbReference type="FunFam" id="3.20.20.80:FF:000099">
    <property type="entry name" value="Lactase-phlorizin hydrolase, putative"/>
    <property type="match status" value="1"/>
</dbReference>
<dbReference type="STRING" id="1094619.G4ZES9"/>
<evidence type="ECO:0000313" key="7">
    <source>
        <dbReference type="EMBL" id="EGZ16993.1"/>
    </source>
</evidence>
<protein>
    <submittedName>
        <fullName evidence="7">Uncharacterized protein</fullName>
    </submittedName>
</protein>
<keyword evidence="5" id="KW-0472">Membrane</keyword>
<evidence type="ECO:0000256" key="2">
    <source>
        <dbReference type="ARBA" id="ARBA00022801"/>
    </source>
</evidence>
<dbReference type="OMA" id="VKCANVA"/>
<evidence type="ECO:0000313" key="8">
    <source>
        <dbReference type="Proteomes" id="UP000002640"/>
    </source>
</evidence>
<gene>
    <name evidence="7" type="ORF">PHYSODRAFT_544745</name>
</gene>
<dbReference type="SUPFAM" id="SSF51445">
    <property type="entry name" value="(Trans)glycosidases"/>
    <property type="match status" value="1"/>
</dbReference>
<dbReference type="RefSeq" id="XP_009526051.1">
    <property type="nucleotide sequence ID" value="XM_009527756.1"/>
</dbReference>
<evidence type="ECO:0000256" key="5">
    <source>
        <dbReference type="SAM" id="Phobius"/>
    </source>
</evidence>
<dbReference type="GeneID" id="20662549"/>
<keyword evidence="5" id="KW-1133">Transmembrane helix</keyword>
<dbReference type="KEGG" id="psoj:PHYSODRAFT_544745"/>
<feature type="signal peptide" evidence="6">
    <location>
        <begin position="1"/>
        <end position="26"/>
    </location>
</feature>
<sequence>MQRLLHLIGSAAAALALLATTDSVSAADPRCFSDDFLFGSATAAYQVEGAVKEGGRTPSIWDQFCRERPGVKCANVADDFYHRYKDDIQLMVKTGLQSFRFSISWSRVMNWDSALYGMRPNPEGIAFYHSLIDELNANGIQPILTLYHWDLPLELHTELSPQGWLNSDIVQHFAEFATLMFHEYGSKVNLWTTFNEPLSFTTAGYATGREAPGFTGSPTQVYTATHNVLLSHAQAVQQFRELKDTEVINDKARIAIVLNADYAYPLDESNAADVEAASRKMEFDVGWFLSPIVSGDYPPVMREVVGDRLPRFTPEESELLTGSYDLFMLNHYSTRAATFCGSSASKTECDKLAVGWQRDRGVDISQTVPGTRERSQKALKDSHCASFTAYPPGYLETIKWLHKHDTSADILLTENGWCGDDEIDNQDQLWYFQAYLDQVHKAITEEHIPVIGYTAWSFLDNYEWGSYESRFGLYYVNYTSESGSPDFYEPKPTDLARIPRPSAKWFQKVASTKCLGVEKEAAATTATTPESTGHSRHVWRWLFGIVAFAAAAFVAVVVLVFLFGRRLWRHFRGHDEGSANEATRLL</sequence>
<dbReference type="PRINTS" id="PR00131">
    <property type="entry name" value="GLHYDRLASE1"/>
</dbReference>
<dbReference type="Pfam" id="PF00232">
    <property type="entry name" value="Glyco_hydro_1"/>
    <property type="match status" value="1"/>
</dbReference>
<dbReference type="InterPro" id="IPR033132">
    <property type="entry name" value="GH_1_N_CS"/>
</dbReference>
<dbReference type="GO" id="GO:0008422">
    <property type="term" value="F:beta-glucosidase activity"/>
    <property type="evidence" value="ECO:0007669"/>
    <property type="project" value="TreeGrafter"/>
</dbReference>
<dbReference type="SMR" id="G4ZES9"/>
<dbReference type="GO" id="GO:0005975">
    <property type="term" value="P:carbohydrate metabolic process"/>
    <property type="evidence" value="ECO:0007669"/>
    <property type="project" value="InterPro"/>
</dbReference>
<dbReference type="PROSITE" id="PS00653">
    <property type="entry name" value="GLYCOSYL_HYDROL_F1_2"/>
    <property type="match status" value="1"/>
</dbReference>
<keyword evidence="5" id="KW-0812">Transmembrane</keyword>